<dbReference type="NCBIfam" id="TIGR00675">
    <property type="entry name" value="dcm"/>
    <property type="match status" value="1"/>
</dbReference>
<comment type="caution">
    <text evidence="8">The sequence shown here is derived from an EMBL/GenBank/DDBJ whole genome shotgun (WGS) entry which is preliminary data.</text>
</comment>
<dbReference type="PATRIC" id="fig|883161.3.peg.1201"/>
<dbReference type="InterPro" id="IPR001525">
    <property type="entry name" value="C5_MeTfrase"/>
</dbReference>
<dbReference type="GO" id="GO:0009307">
    <property type="term" value="P:DNA restriction-modification system"/>
    <property type="evidence" value="ECO:0007669"/>
    <property type="project" value="UniProtKB-KW"/>
</dbReference>
<dbReference type="PROSITE" id="PS51679">
    <property type="entry name" value="SAM_MT_C5"/>
    <property type="match status" value="1"/>
</dbReference>
<dbReference type="PANTHER" id="PTHR10629:SF52">
    <property type="entry name" value="DNA (CYTOSINE-5)-METHYLTRANSFERASE 1"/>
    <property type="match status" value="1"/>
</dbReference>
<dbReference type="SUPFAM" id="SSF53335">
    <property type="entry name" value="S-adenosyl-L-methionine-dependent methyltransferases"/>
    <property type="match status" value="1"/>
</dbReference>
<evidence type="ECO:0000313" key="9">
    <source>
        <dbReference type="Proteomes" id="UP000014417"/>
    </source>
</evidence>
<dbReference type="Gene3D" id="3.40.50.150">
    <property type="entry name" value="Vaccinia Virus protein VP39"/>
    <property type="match status" value="1"/>
</dbReference>
<reference evidence="8 9" key="1">
    <citation type="submission" date="2013-04" db="EMBL/GenBank/DDBJ databases">
        <title>The Genome Sequence of Propionimicrobium lymphophilum ACS-093-V-SCH5.</title>
        <authorList>
            <consortium name="The Broad Institute Genomics Platform"/>
            <person name="Earl A."/>
            <person name="Ward D."/>
            <person name="Feldgarden M."/>
            <person name="Gevers D."/>
            <person name="Saerens B."/>
            <person name="Vaneechoutte M."/>
            <person name="Walker B."/>
            <person name="Young S."/>
            <person name="Zeng Q."/>
            <person name="Gargeya S."/>
            <person name="Fitzgerald M."/>
            <person name="Haas B."/>
            <person name="Abouelleil A."/>
            <person name="Allen A.W."/>
            <person name="Alvarado L."/>
            <person name="Arachchi H.M."/>
            <person name="Berlin A.M."/>
            <person name="Chapman S.B."/>
            <person name="Gainer-Dewar J."/>
            <person name="Goldberg J."/>
            <person name="Griggs A."/>
            <person name="Gujja S."/>
            <person name="Hansen M."/>
            <person name="Howarth C."/>
            <person name="Imamovic A."/>
            <person name="Ireland A."/>
            <person name="Larimer J."/>
            <person name="McCowan C."/>
            <person name="Murphy C."/>
            <person name="Pearson M."/>
            <person name="Poon T.W."/>
            <person name="Priest M."/>
            <person name="Roberts A."/>
            <person name="Saif S."/>
            <person name="Shea T."/>
            <person name="Sisk P."/>
            <person name="Sykes S."/>
            <person name="Wortman J."/>
            <person name="Nusbaum C."/>
            <person name="Birren B."/>
        </authorList>
    </citation>
    <scope>NUCLEOTIDE SEQUENCE [LARGE SCALE GENOMIC DNA]</scope>
    <source>
        <strain evidence="8 9">ACS-093-V-SCH5</strain>
    </source>
</reference>
<dbReference type="GO" id="GO:0003677">
    <property type="term" value="F:DNA binding"/>
    <property type="evidence" value="ECO:0007669"/>
    <property type="project" value="TreeGrafter"/>
</dbReference>
<evidence type="ECO:0000256" key="6">
    <source>
        <dbReference type="PROSITE-ProRule" id="PRU01016"/>
    </source>
</evidence>
<dbReference type="PRINTS" id="PR00105">
    <property type="entry name" value="C5METTRFRASE"/>
</dbReference>
<sequence>MCGHPHTARVVRVVDLFCGGGGFSLGFEQAGFDVVAAADAWDKAVGNYRQNFSHECLQLDLGNVEQAIKALSQYRPQVVIGGPPCQDFSTAGKQVEGERAMLTEAYARIVAELAPQIFVMENVPAAAKTKTFARAMSILEQAGYVCQHAVLDASLYGVPQRRKRLFCIGSKTPDLPQKVFDRLDSKKSKHPLTVRQYLADEIDFDFFYVHPRSYARRAVFSVDGPAPTMRGQARPIPPNYMPHPGDAGPVEQAVALSVAQRARIQTFPIDYEWSGTKTTLNQIIGNAVPVNFAQAVGQAIIDCA</sequence>
<proteinExistence type="inferred from homology"/>
<dbReference type="GO" id="GO:0044027">
    <property type="term" value="P:negative regulation of gene expression via chromosomal CpG island methylation"/>
    <property type="evidence" value="ECO:0007669"/>
    <property type="project" value="TreeGrafter"/>
</dbReference>
<accession>S2VZD9</accession>
<keyword evidence="4 6" id="KW-0949">S-adenosyl-L-methionine</keyword>
<organism evidence="8 9">
    <name type="scientific">Propionimicrobium lymphophilum ACS-093-V-SCH5</name>
    <dbReference type="NCBI Taxonomy" id="883161"/>
    <lineage>
        <taxon>Bacteria</taxon>
        <taxon>Bacillati</taxon>
        <taxon>Actinomycetota</taxon>
        <taxon>Actinomycetes</taxon>
        <taxon>Propionibacteriales</taxon>
        <taxon>Propionibacteriaceae</taxon>
        <taxon>Propionimicrobium</taxon>
    </lineage>
</organism>
<dbReference type="PANTHER" id="PTHR10629">
    <property type="entry name" value="CYTOSINE-SPECIFIC METHYLTRANSFERASE"/>
    <property type="match status" value="1"/>
</dbReference>
<dbReference type="HOGENOM" id="CLU_006958_2_1_11"/>
<dbReference type="Gene3D" id="3.90.120.10">
    <property type="entry name" value="DNA Methylase, subunit A, domain 2"/>
    <property type="match status" value="1"/>
</dbReference>
<evidence type="ECO:0000313" key="8">
    <source>
        <dbReference type="EMBL" id="EPD32903.1"/>
    </source>
</evidence>
<evidence type="ECO:0000256" key="2">
    <source>
        <dbReference type="ARBA" id="ARBA00022603"/>
    </source>
</evidence>
<dbReference type="InterPro" id="IPR029063">
    <property type="entry name" value="SAM-dependent_MTases_sf"/>
</dbReference>
<feature type="active site" evidence="6">
    <location>
        <position position="85"/>
    </location>
</feature>
<dbReference type="Proteomes" id="UP000014417">
    <property type="component" value="Unassembled WGS sequence"/>
</dbReference>
<evidence type="ECO:0000256" key="7">
    <source>
        <dbReference type="RuleBase" id="RU000416"/>
    </source>
</evidence>
<dbReference type="GO" id="GO:0003886">
    <property type="term" value="F:DNA (cytosine-5-)-methyltransferase activity"/>
    <property type="evidence" value="ECO:0007669"/>
    <property type="project" value="UniProtKB-EC"/>
</dbReference>
<keyword evidence="2 6" id="KW-0489">Methyltransferase</keyword>
<evidence type="ECO:0000256" key="5">
    <source>
        <dbReference type="ARBA" id="ARBA00022747"/>
    </source>
</evidence>
<dbReference type="InterPro" id="IPR050390">
    <property type="entry name" value="C5-Methyltransferase"/>
</dbReference>
<dbReference type="STRING" id="883161.HMPREF9306_01211"/>
<evidence type="ECO:0000256" key="4">
    <source>
        <dbReference type="ARBA" id="ARBA00022691"/>
    </source>
</evidence>
<gene>
    <name evidence="8" type="ORF">HMPREF9306_01211</name>
</gene>
<dbReference type="AlphaFoldDB" id="S2VZD9"/>
<keyword evidence="3 6" id="KW-0808">Transferase</keyword>
<keyword evidence="5" id="KW-0680">Restriction system</keyword>
<evidence type="ECO:0000256" key="1">
    <source>
        <dbReference type="ARBA" id="ARBA00011975"/>
    </source>
</evidence>
<dbReference type="EMBL" id="AGZR01000006">
    <property type="protein sequence ID" value="EPD32903.1"/>
    <property type="molecule type" value="Genomic_DNA"/>
</dbReference>
<protein>
    <recommendedName>
        <fullName evidence="1">DNA (cytosine-5-)-methyltransferase</fullName>
        <ecNumber evidence="1">2.1.1.37</ecNumber>
    </recommendedName>
</protein>
<dbReference type="Pfam" id="PF00145">
    <property type="entry name" value="DNA_methylase"/>
    <property type="match status" value="1"/>
</dbReference>
<dbReference type="EC" id="2.1.1.37" evidence="1"/>
<comment type="similarity">
    <text evidence="6 7">Belongs to the class I-like SAM-binding methyltransferase superfamily. C5-methyltransferase family.</text>
</comment>
<keyword evidence="9" id="KW-1185">Reference proteome</keyword>
<evidence type="ECO:0000256" key="3">
    <source>
        <dbReference type="ARBA" id="ARBA00022679"/>
    </source>
</evidence>
<dbReference type="GO" id="GO:0032259">
    <property type="term" value="P:methylation"/>
    <property type="evidence" value="ECO:0007669"/>
    <property type="project" value="UniProtKB-KW"/>
</dbReference>
<name>S2VZD9_9ACTN</name>